<feature type="compositionally biased region" description="Low complexity" evidence="1">
    <location>
        <begin position="1"/>
        <end position="28"/>
    </location>
</feature>
<name>A0A9P6PPW0_9FUNG</name>
<feature type="region of interest" description="Disordered" evidence="1">
    <location>
        <begin position="1"/>
        <end position="117"/>
    </location>
</feature>
<accession>A0A9P6PPW0</accession>
<feature type="compositionally biased region" description="Low complexity" evidence="1">
    <location>
        <begin position="60"/>
        <end position="76"/>
    </location>
</feature>
<evidence type="ECO:0000313" key="2">
    <source>
        <dbReference type="EMBL" id="KAG0251493.1"/>
    </source>
</evidence>
<dbReference type="AlphaFoldDB" id="A0A9P6PPW0"/>
<evidence type="ECO:0000256" key="1">
    <source>
        <dbReference type="SAM" id="MobiDB-lite"/>
    </source>
</evidence>
<keyword evidence="3" id="KW-1185">Reference proteome</keyword>
<evidence type="ECO:0000313" key="3">
    <source>
        <dbReference type="Proteomes" id="UP000807716"/>
    </source>
</evidence>
<organism evidence="2 3">
    <name type="scientific">Actinomortierella ambigua</name>
    <dbReference type="NCBI Taxonomy" id="1343610"/>
    <lineage>
        <taxon>Eukaryota</taxon>
        <taxon>Fungi</taxon>
        <taxon>Fungi incertae sedis</taxon>
        <taxon>Mucoromycota</taxon>
        <taxon>Mortierellomycotina</taxon>
        <taxon>Mortierellomycetes</taxon>
        <taxon>Mortierellales</taxon>
        <taxon>Mortierellaceae</taxon>
        <taxon>Actinomortierella</taxon>
    </lineage>
</organism>
<protein>
    <recommendedName>
        <fullName evidence="4">Selenoprotein H</fullName>
    </recommendedName>
</protein>
<reference evidence="2" key="1">
    <citation type="journal article" date="2020" name="Fungal Divers.">
        <title>Resolving the Mortierellaceae phylogeny through synthesis of multi-gene phylogenetics and phylogenomics.</title>
        <authorList>
            <person name="Vandepol N."/>
            <person name="Liber J."/>
            <person name="Desiro A."/>
            <person name="Na H."/>
            <person name="Kennedy M."/>
            <person name="Barry K."/>
            <person name="Grigoriev I.V."/>
            <person name="Miller A.N."/>
            <person name="O'Donnell K."/>
            <person name="Stajich J.E."/>
            <person name="Bonito G."/>
        </authorList>
    </citation>
    <scope>NUCLEOTIDE SEQUENCE</scope>
    <source>
        <strain evidence="2">BC1065</strain>
    </source>
</reference>
<dbReference type="EMBL" id="JAAAJB010000746">
    <property type="protein sequence ID" value="KAG0251493.1"/>
    <property type="molecule type" value="Genomic_DNA"/>
</dbReference>
<comment type="caution">
    <text evidence="2">The sequence shown here is derived from an EMBL/GenBank/DDBJ whole genome shotgun (WGS) entry which is preliminary data.</text>
</comment>
<evidence type="ECO:0008006" key="4">
    <source>
        <dbReference type="Google" id="ProtNLM"/>
    </source>
</evidence>
<proteinExistence type="predicted"/>
<feature type="compositionally biased region" description="Basic residues" evidence="1">
    <location>
        <begin position="32"/>
        <end position="43"/>
    </location>
</feature>
<dbReference type="OrthoDB" id="1933874at2759"/>
<gene>
    <name evidence="2" type="ORF">DFQ27_008720</name>
</gene>
<dbReference type="Proteomes" id="UP000807716">
    <property type="component" value="Unassembled WGS sequence"/>
</dbReference>
<sequence>MADATPAAPAPAPATAAAAAADASSTDDTPVKRGRGRPKGSFKVKRDENGKPIPGSRIDPSASKSTTTPATTRSSSNGNHTHLSTALAAKRKAQDNEDDGIVRTGKRGRPPGTGKKQILARKIKSLQAEDEDSDEGVVSLKVIIERCTTCTQYKTNSNRIFRLVKQLYPEVECEDVPVTGSKGFEIFVIKNGGKKVQVWSGKAHAPPKRLAFPESDLFLDLFKAIV</sequence>